<protein>
    <submittedName>
        <fullName evidence="2">Uncharacterized protein</fullName>
    </submittedName>
</protein>
<reference evidence="3" key="1">
    <citation type="journal article" date="2017" name="Genome Biol. Evol.">
        <title>The complete genome sequence of the phytopathogenic fungus Sclerotinia sclerotiorum reveals insights into the genome architecture of broad host range pathogens.</title>
        <authorList>
            <person name="Derbyshire M."/>
            <person name="Denton-Giles M."/>
            <person name="Hegedus D."/>
            <person name="Seifbarghy S."/>
            <person name="Rollins J."/>
            <person name="van Kan J."/>
            <person name="Seidl M.F."/>
            <person name="Faino L."/>
            <person name="Mbengue M."/>
            <person name="Navaud O."/>
            <person name="Raffaele S."/>
            <person name="Hammond-Kosack K."/>
            <person name="Heard S."/>
            <person name="Oliver R."/>
        </authorList>
    </citation>
    <scope>NUCLEOTIDE SEQUENCE [LARGE SCALE GENOMIC DNA]</scope>
    <source>
        <strain evidence="3">ATCC 18683 / 1980 / Ss-1</strain>
    </source>
</reference>
<proteinExistence type="predicted"/>
<evidence type="ECO:0000313" key="2">
    <source>
        <dbReference type="EMBL" id="APA13919.1"/>
    </source>
</evidence>
<name>A0A1D9QG94_SCLS1</name>
<dbReference type="Pfam" id="PF14441">
    <property type="entry name" value="OTT_1508_deam"/>
    <property type="match status" value="1"/>
</dbReference>
<dbReference type="AlphaFoldDB" id="A0A1D9QG94"/>
<evidence type="ECO:0000256" key="1">
    <source>
        <dbReference type="SAM" id="MobiDB-lite"/>
    </source>
</evidence>
<dbReference type="OrthoDB" id="4851849at2759"/>
<evidence type="ECO:0000313" key="3">
    <source>
        <dbReference type="Proteomes" id="UP000177798"/>
    </source>
</evidence>
<dbReference type="InterPro" id="IPR027796">
    <property type="entry name" value="OTT_1508_deam-like"/>
</dbReference>
<dbReference type="EMBL" id="CP017825">
    <property type="protein sequence ID" value="APA13919.1"/>
    <property type="molecule type" value="Genomic_DNA"/>
</dbReference>
<organism evidence="2 3">
    <name type="scientific">Sclerotinia sclerotiorum (strain ATCC 18683 / 1980 / Ss-1)</name>
    <name type="common">White mold</name>
    <name type="synonym">Whetzelinia sclerotiorum</name>
    <dbReference type="NCBI Taxonomy" id="665079"/>
    <lineage>
        <taxon>Eukaryota</taxon>
        <taxon>Fungi</taxon>
        <taxon>Dikarya</taxon>
        <taxon>Ascomycota</taxon>
        <taxon>Pezizomycotina</taxon>
        <taxon>Leotiomycetes</taxon>
        <taxon>Helotiales</taxon>
        <taxon>Sclerotiniaceae</taxon>
        <taxon>Sclerotinia</taxon>
    </lineage>
</organism>
<dbReference type="Proteomes" id="UP000177798">
    <property type="component" value="Chromosome 12"/>
</dbReference>
<gene>
    <name evidence="2" type="ORF">sscle_12g086890</name>
</gene>
<accession>A0A1D9QG94</accession>
<dbReference type="VEuPathDB" id="FungiDB:sscle_12g086890"/>
<feature type="region of interest" description="Disordered" evidence="1">
    <location>
        <begin position="415"/>
        <end position="438"/>
    </location>
</feature>
<sequence>MSANSASRLATTKQAFHNIVHQLFQKTQEPVRPRNYRGATFQRSEKYVLLHEEEQHLADHIAVLTQAKGGPHSVSAATIEECHDRHPPSLTIRIASNQTPSLKTVNGLRRFLDIVEEIAREETNQNEEEHRSKLLTQIFKLNNGRLRARIVSSSKGHGKVRQSLCDRAEKLRSMLLMQEMDDDNSPWQTSLCNRLANLIQDVEKLEPGSQCGQMDNLNTIVLAAHEVSTTGDSPSLEHQFYIKGMDLDIAHRSTVLQIDKISRYLDIRNDLMYYCQKQRCRDLFRNIHLEVCTAPETQRVHSEIQLIFFYEQYPACLPPRCIGSSKSSCFLCDLFIRKHGMYHISHSHGRLYVNWTIPEGDWMDEERISRFDGILRDMSQEMVQIKETFVKPIGYEGNGAESRVHLLTLPPNRVATSSDVREREAHTEQGNGSGVAVIQKSRSELPQDTRIPLTDHLHQAHDTNSNITADSNAIERALDQSRN</sequence>